<keyword evidence="2" id="KW-0255">Endonuclease</keyword>
<dbReference type="GO" id="GO:0004519">
    <property type="term" value="F:endonuclease activity"/>
    <property type="evidence" value="ECO:0007669"/>
    <property type="project" value="UniProtKB-KW"/>
</dbReference>
<protein>
    <submittedName>
        <fullName evidence="2">Endonuclease/exonuclease/phosphatase family protein</fullName>
    </submittedName>
</protein>
<dbReference type="SUPFAM" id="SSF56219">
    <property type="entry name" value="DNase I-like"/>
    <property type="match status" value="1"/>
</dbReference>
<dbReference type="InterPro" id="IPR051916">
    <property type="entry name" value="GPI-anchor_lipid_remodeler"/>
</dbReference>
<dbReference type="Gene3D" id="3.60.10.10">
    <property type="entry name" value="Endonuclease/exonuclease/phosphatase"/>
    <property type="match status" value="1"/>
</dbReference>
<dbReference type="EMBL" id="CP155447">
    <property type="protein sequence ID" value="XBH04026.1"/>
    <property type="molecule type" value="Genomic_DNA"/>
</dbReference>
<dbReference type="PANTHER" id="PTHR14859:SF15">
    <property type="entry name" value="ENDONUCLEASE_EXONUCLEASE_PHOSPHATASE DOMAIN-CONTAINING PROTEIN"/>
    <property type="match status" value="1"/>
</dbReference>
<dbReference type="GO" id="GO:0006506">
    <property type="term" value="P:GPI anchor biosynthetic process"/>
    <property type="evidence" value="ECO:0007669"/>
    <property type="project" value="TreeGrafter"/>
</dbReference>
<feature type="domain" description="Endonuclease/exonuclease/phosphatase" evidence="1">
    <location>
        <begin position="28"/>
        <end position="258"/>
    </location>
</feature>
<dbReference type="RefSeq" id="WP_406696771.1">
    <property type="nucleotide sequence ID" value="NZ_CP155447.1"/>
</dbReference>
<sequence length="286" mass="30991">MMNLLFAMLLPLLIDPEPASSTELLRLATFNIHHAEGTDGNLDVGRVVKVVHDSDVIAFQEVDVRFGERSQFADQAEELAKALGGEVAFGGNLIRDKGAYGVALVSKYPILAKRNHPLPRSAGRENAEPRGLLEVTIDVKGRPIRVYVTHLAHDSAADRRLQVEAVRKVIASKSGPAILMGDLNFRPESDHYKRLLAAEAEMPALLVDSWTQVGKGNGHSIGLKGKSPGRIDYILVSPDLADGLEEIHVDTETIASDHQPVLAELRLKPVAPRTTSTSSSPSRVSP</sequence>
<accession>A0AAU7CFK5</accession>
<proteinExistence type="predicted"/>
<dbReference type="GO" id="GO:0016020">
    <property type="term" value="C:membrane"/>
    <property type="evidence" value="ECO:0007669"/>
    <property type="project" value="GOC"/>
</dbReference>
<dbReference type="Pfam" id="PF03372">
    <property type="entry name" value="Exo_endo_phos"/>
    <property type="match status" value="1"/>
</dbReference>
<gene>
    <name evidence="2" type="ORF">V5E97_37860</name>
</gene>
<keyword evidence="2" id="KW-0540">Nuclease</keyword>
<dbReference type="PANTHER" id="PTHR14859">
    <property type="entry name" value="CALCOFLUOR WHITE HYPERSENSITIVE PROTEIN PRECURSOR"/>
    <property type="match status" value="1"/>
</dbReference>
<evidence type="ECO:0000259" key="1">
    <source>
        <dbReference type="Pfam" id="PF03372"/>
    </source>
</evidence>
<keyword evidence="2" id="KW-0378">Hydrolase</keyword>
<reference evidence="2" key="1">
    <citation type="submission" date="2024-05" db="EMBL/GenBank/DDBJ databases">
        <title>Planctomycetes of the genus Singulisphaera possess chitinolytic capabilities.</title>
        <authorList>
            <person name="Ivanova A."/>
        </authorList>
    </citation>
    <scope>NUCLEOTIDE SEQUENCE</scope>
    <source>
        <strain evidence="2">Ch08T</strain>
    </source>
</reference>
<organism evidence="2">
    <name type="scientific">Singulisphaera sp. Ch08</name>
    <dbReference type="NCBI Taxonomy" id="3120278"/>
    <lineage>
        <taxon>Bacteria</taxon>
        <taxon>Pseudomonadati</taxon>
        <taxon>Planctomycetota</taxon>
        <taxon>Planctomycetia</taxon>
        <taxon>Isosphaerales</taxon>
        <taxon>Isosphaeraceae</taxon>
        <taxon>Singulisphaera</taxon>
    </lineage>
</organism>
<name>A0AAU7CFK5_9BACT</name>
<dbReference type="AlphaFoldDB" id="A0AAU7CFK5"/>
<dbReference type="InterPro" id="IPR036691">
    <property type="entry name" value="Endo/exonu/phosph_ase_sf"/>
</dbReference>
<evidence type="ECO:0000313" key="2">
    <source>
        <dbReference type="EMBL" id="XBH04026.1"/>
    </source>
</evidence>
<dbReference type="InterPro" id="IPR005135">
    <property type="entry name" value="Endo/exonuclease/phosphatase"/>
</dbReference>